<feature type="transmembrane region" description="Helical" evidence="15">
    <location>
        <begin position="24"/>
        <end position="47"/>
    </location>
</feature>
<keyword evidence="17" id="KW-1185">Reference proteome</keyword>
<protein>
    <recommendedName>
        <fullName evidence="13">Tetraspanin-15</fullName>
    </recommendedName>
</protein>
<evidence type="ECO:0000256" key="14">
    <source>
        <dbReference type="SAM" id="MobiDB-lite"/>
    </source>
</evidence>
<dbReference type="InterPro" id="IPR008952">
    <property type="entry name" value="Tetraspanin_EC2_sf"/>
</dbReference>
<dbReference type="Ensembl" id="ENSCAFT00845006580.1">
    <property type="protein sequence ID" value="ENSCAFP00845005235.1"/>
    <property type="gene ID" value="ENSCAFG00845003657.1"/>
</dbReference>
<dbReference type="PANTHER" id="PTHR19282">
    <property type="entry name" value="TETRASPANIN"/>
    <property type="match status" value="1"/>
</dbReference>
<evidence type="ECO:0000256" key="1">
    <source>
        <dbReference type="ARBA" id="ARBA00004414"/>
    </source>
</evidence>
<accession>A0A8I3N6B0</accession>
<dbReference type="PANTHER" id="PTHR19282:SF159">
    <property type="entry name" value="TETRASPANIN-15"/>
    <property type="match status" value="1"/>
</dbReference>
<reference evidence="16" key="1">
    <citation type="submission" date="2020-03" db="EMBL/GenBank/DDBJ databases">
        <title>Long-read based genome assembly of a Labrador retriever dog.</title>
        <authorList>
            <person name="Eory L."/>
            <person name="Zhang W."/>
            <person name="Schoenebeck J."/>
        </authorList>
    </citation>
    <scope>NUCLEOTIDE SEQUENCE [LARGE SCALE GENOMIC DNA]</scope>
    <source>
        <strain evidence="16">Labrador retriever</strain>
    </source>
</reference>
<keyword evidence="6" id="KW-0967">Endosome</keyword>
<evidence type="ECO:0000256" key="15">
    <source>
        <dbReference type="SAM" id="Phobius"/>
    </source>
</evidence>
<reference evidence="16" key="2">
    <citation type="submission" date="2025-08" db="UniProtKB">
        <authorList>
            <consortium name="Ensembl"/>
        </authorList>
    </citation>
    <scope>IDENTIFICATION</scope>
    <source>
        <strain evidence="16">Boxer</strain>
    </source>
</reference>
<comment type="subunit">
    <text evidence="12">Interacts with ADAM10; the interaction influences ADAM10 substrate specificity, endocytosis and turnover.</text>
</comment>
<evidence type="ECO:0000256" key="8">
    <source>
        <dbReference type="ARBA" id="ARBA00023136"/>
    </source>
</evidence>
<evidence type="ECO:0000256" key="10">
    <source>
        <dbReference type="ARBA" id="ARBA00023180"/>
    </source>
</evidence>
<evidence type="ECO:0000313" key="16">
    <source>
        <dbReference type="Ensembl" id="ENSCAFP00845005235.1"/>
    </source>
</evidence>
<name>A0A8I3N6B0_CANLF</name>
<comment type="function">
    <text evidence="11">Part of TspanC8 subgroup, composed of 6 members that interact with the transmembrane metalloprotease ADAM10. This interaction is required for ADAM10 exit from the endoplasmic reticulum and for enzymatic maturation and trafficking to the cell surface as well as substrate specificity. Different TspanC8/ADAM10 complexes have distinct substrates. Promotes ADAM10-mediated cleavage of CDH2. Negatively regulates ligand-induced Notch activity probably by regulating ADAM10 activity.</text>
</comment>
<keyword evidence="5 15" id="KW-0812">Transmembrane</keyword>
<feature type="transmembrane region" description="Helical" evidence="15">
    <location>
        <begin position="59"/>
        <end position="82"/>
    </location>
</feature>
<evidence type="ECO:0000256" key="12">
    <source>
        <dbReference type="ARBA" id="ARBA00065909"/>
    </source>
</evidence>
<dbReference type="Proteomes" id="UP000805418">
    <property type="component" value="Chromosome 4"/>
</dbReference>
<evidence type="ECO:0000256" key="5">
    <source>
        <dbReference type="ARBA" id="ARBA00022692"/>
    </source>
</evidence>
<dbReference type="Pfam" id="PF00335">
    <property type="entry name" value="Tetraspanin"/>
    <property type="match status" value="1"/>
</dbReference>
<keyword evidence="8 15" id="KW-0472">Membrane</keyword>
<reference evidence="16" key="3">
    <citation type="submission" date="2025-09" db="UniProtKB">
        <authorList>
            <consortium name="Ensembl"/>
        </authorList>
    </citation>
    <scope>IDENTIFICATION</scope>
    <source>
        <strain evidence="16">Boxer</strain>
    </source>
</reference>
<dbReference type="Gene3D" id="1.10.1450.10">
    <property type="entry name" value="Tetraspanin"/>
    <property type="match status" value="1"/>
</dbReference>
<evidence type="ECO:0000256" key="11">
    <source>
        <dbReference type="ARBA" id="ARBA00056423"/>
    </source>
</evidence>
<dbReference type="GO" id="GO:0051604">
    <property type="term" value="P:protein maturation"/>
    <property type="evidence" value="ECO:0007669"/>
    <property type="project" value="UniProtKB-ARBA"/>
</dbReference>
<dbReference type="InterPro" id="IPR018499">
    <property type="entry name" value="Tetraspanin/Peripherin"/>
</dbReference>
<dbReference type="GO" id="GO:0019899">
    <property type="term" value="F:enzyme binding"/>
    <property type="evidence" value="ECO:0007669"/>
    <property type="project" value="UniProtKB-ARBA"/>
</dbReference>
<evidence type="ECO:0000256" key="13">
    <source>
        <dbReference type="ARBA" id="ARBA00073329"/>
    </source>
</evidence>
<keyword evidence="7 15" id="KW-1133">Transmembrane helix</keyword>
<proteinExistence type="inferred from homology"/>
<evidence type="ECO:0000256" key="9">
    <source>
        <dbReference type="ARBA" id="ARBA00023157"/>
    </source>
</evidence>
<evidence type="ECO:0000256" key="3">
    <source>
        <dbReference type="ARBA" id="ARBA00006840"/>
    </source>
</evidence>
<evidence type="ECO:0000256" key="6">
    <source>
        <dbReference type="ARBA" id="ARBA00022753"/>
    </source>
</evidence>
<keyword evidence="4" id="KW-1003">Cell membrane</keyword>
<dbReference type="FunFam" id="1.10.1450.10:FF:000011">
    <property type="entry name" value="Tetraspanin"/>
    <property type="match status" value="1"/>
</dbReference>
<evidence type="ECO:0000313" key="17">
    <source>
        <dbReference type="Proteomes" id="UP000805418"/>
    </source>
</evidence>
<gene>
    <name evidence="16" type="primary">TSPAN15</name>
</gene>
<dbReference type="OrthoDB" id="10051815at2759"/>
<evidence type="ECO:0000256" key="2">
    <source>
        <dbReference type="ARBA" id="ARBA00004651"/>
    </source>
</evidence>
<dbReference type="PRINTS" id="PR00259">
    <property type="entry name" value="TMFOUR"/>
</dbReference>
<feature type="compositionally biased region" description="Pro residues" evidence="14">
    <location>
        <begin position="407"/>
        <end position="418"/>
    </location>
</feature>
<comment type="subcellular location">
    <subcellularLocation>
        <location evidence="2">Cell membrane</location>
        <topology evidence="2">Multi-pass membrane protein</topology>
    </subcellularLocation>
    <subcellularLocation>
        <location evidence="1">Late endosome membrane</location>
    </subcellularLocation>
</comment>
<dbReference type="SUPFAM" id="SSF48652">
    <property type="entry name" value="Tetraspanin"/>
    <property type="match status" value="1"/>
</dbReference>
<keyword evidence="9" id="KW-1015">Disulfide bond</keyword>
<dbReference type="GeneTree" id="ENSGT00940000157973"/>
<keyword evidence="10" id="KW-0325">Glycoprotein</keyword>
<dbReference type="CDD" id="cd03158">
    <property type="entry name" value="penumbra_like_LEL"/>
    <property type="match status" value="1"/>
</dbReference>
<feature type="transmembrane region" description="Helical" evidence="15">
    <location>
        <begin position="223"/>
        <end position="243"/>
    </location>
</feature>
<evidence type="ECO:0000256" key="7">
    <source>
        <dbReference type="ARBA" id="ARBA00022989"/>
    </source>
</evidence>
<dbReference type="GO" id="GO:0005886">
    <property type="term" value="C:plasma membrane"/>
    <property type="evidence" value="ECO:0000318"/>
    <property type="project" value="GO_Central"/>
</dbReference>
<organism evidence="16 17">
    <name type="scientific">Canis lupus familiaris</name>
    <name type="common">Dog</name>
    <name type="synonym">Canis familiaris</name>
    <dbReference type="NCBI Taxonomy" id="9615"/>
    <lineage>
        <taxon>Eukaryota</taxon>
        <taxon>Metazoa</taxon>
        <taxon>Chordata</taxon>
        <taxon>Craniata</taxon>
        <taxon>Vertebrata</taxon>
        <taxon>Euteleostomi</taxon>
        <taxon>Mammalia</taxon>
        <taxon>Eutheria</taxon>
        <taxon>Laurasiatheria</taxon>
        <taxon>Carnivora</taxon>
        <taxon>Caniformia</taxon>
        <taxon>Canidae</taxon>
        <taxon>Canis</taxon>
    </lineage>
</organism>
<evidence type="ECO:0000256" key="4">
    <source>
        <dbReference type="ARBA" id="ARBA00022475"/>
    </source>
</evidence>
<dbReference type="AlphaFoldDB" id="A0A8I3N6B0"/>
<feature type="transmembrane region" description="Helical" evidence="15">
    <location>
        <begin position="94"/>
        <end position="116"/>
    </location>
</feature>
<sequence length="591" mass="63921">MPRGDSEQVRYCARLSYLWLKFSLIVYSTVFWLIGALVLSVGIYAEVERQKYKTLESAFLAPAIILILLGVIMFIVSFIGVLASLRDNLCLLQAFMYILGICLIIELIGGVVALIFRNQTIDLLNDNIRRGIENYYDDLDFKNIMDFVQKEFKCCGGEDYRDWSKNQYHDCNAPGPLACGVPYTCCVRNTTEVINTMCGYRTIDKERLSVQDVIYVRGCTNAVLIWFMDNYTIMAGLLLGILLPQVGWSPLPSPREGSWKWNGGQGAGSECGLGITESRRGTKGWGEEGSCTIWAHRGRGGGREGGRAGKRGQLARGLLVKLFQVLHRHGLLHSESRYHHHAHFTEEETEAWQGSVSRPRSPRQGAALLAWRQESQDGGASSQGRVSGISWDVYRRARAGGRQGEPPGSPAGSHPPCPFSSVPGGAADIPVHHPGGGHHHGALGHRWALGAWHQAQRGGGRHRMLHVLPQLAPPSGPAAQAGPCRDSTARATSRWLDGTVGPLPTLGTDQSPSRVWGACSGLPRPLPLGGAEALPGAGSCTCPASWAWGARTPLQQAWAPGKGVPSAQPRAHLVSGSAVACGVSAPVRAIL</sequence>
<feature type="region of interest" description="Disordered" evidence="14">
    <location>
        <begin position="399"/>
        <end position="441"/>
    </location>
</feature>
<dbReference type="GO" id="GO:0031902">
    <property type="term" value="C:late endosome membrane"/>
    <property type="evidence" value="ECO:0007669"/>
    <property type="project" value="UniProtKB-SubCell"/>
</dbReference>
<comment type="similarity">
    <text evidence="3">Belongs to the tetraspanin (TM4SF) family.</text>
</comment>